<keyword evidence="2" id="KW-1185">Reference proteome</keyword>
<evidence type="ECO:0000313" key="1">
    <source>
        <dbReference type="EMBL" id="EON79121.1"/>
    </source>
</evidence>
<dbReference type="STRING" id="1232681.ADIS_0350"/>
<proteinExistence type="predicted"/>
<dbReference type="AlphaFoldDB" id="R7ZYE4"/>
<evidence type="ECO:0000313" key="2">
    <source>
        <dbReference type="Proteomes" id="UP000013909"/>
    </source>
</evidence>
<organism evidence="1 2">
    <name type="scientific">Lunatimonas lonarensis</name>
    <dbReference type="NCBI Taxonomy" id="1232681"/>
    <lineage>
        <taxon>Bacteria</taxon>
        <taxon>Pseudomonadati</taxon>
        <taxon>Bacteroidota</taxon>
        <taxon>Cytophagia</taxon>
        <taxon>Cytophagales</taxon>
        <taxon>Cyclobacteriaceae</taxon>
    </lineage>
</organism>
<dbReference type="Proteomes" id="UP000013909">
    <property type="component" value="Unassembled WGS sequence"/>
</dbReference>
<gene>
    <name evidence="1" type="ORF">ADIS_0350</name>
</gene>
<comment type="caution">
    <text evidence="1">The sequence shown here is derived from an EMBL/GenBank/DDBJ whole genome shotgun (WGS) entry which is preliminary data.</text>
</comment>
<name>R7ZYE4_9BACT</name>
<sequence length="50" mass="5951">MERIEPKGVFSEKIKTNRYVPAFKNFMIFNKKYPDHGIFYAKSIAYLYVG</sequence>
<accession>R7ZYE4</accession>
<protein>
    <submittedName>
        <fullName evidence="1">Uncharacterized protein</fullName>
    </submittedName>
</protein>
<dbReference type="EMBL" id="AQHR01000015">
    <property type="protein sequence ID" value="EON79121.1"/>
    <property type="molecule type" value="Genomic_DNA"/>
</dbReference>
<reference evidence="1 2" key="1">
    <citation type="submission" date="2013-02" db="EMBL/GenBank/DDBJ databases">
        <title>A novel strain isolated from Lonar lake, Maharashtra, India.</title>
        <authorList>
            <person name="Singh A."/>
        </authorList>
    </citation>
    <scope>NUCLEOTIDE SEQUENCE [LARGE SCALE GENOMIC DNA]</scope>
    <source>
        <strain evidence="1 2">AK24</strain>
    </source>
</reference>